<proteinExistence type="predicted"/>
<dbReference type="AlphaFoldDB" id="A0A9W6Q9D5"/>
<dbReference type="EMBL" id="BSSA01000009">
    <property type="protein sequence ID" value="GLW70866.1"/>
    <property type="molecule type" value="Genomic_DNA"/>
</dbReference>
<name>A0A9W6Q9D5_9ACTN</name>
<comment type="caution">
    <text evidence="2">The sequence shown here is derived from an EMBL/GenBank/DDBJ whole genome shotgun (WGS) entry which is preliminary data.</text>
</comment>
<sequence>MSCGPHLPRFADGAAAEPDAARIPEPTAPHLPRTGREDAYAELVLPDGGTVGLHRPAAPGTGLRRTTAHRLQRGDPTERALRAVLARI</sequence>
<gene>
    <name evidence="2" type="ORF">Kpho02_31650</name>
</gene>
<accession>A0A9W6Q9D5</accession>
<evidence type="ECO:0000313" key="2">
    <source>
        <dbReference type="EMBL" id="GLW70866.1"/>
    </source>
</evidence>
<reference evidence="2" key="1">
    <citation type="submission" date="2023-02" db="EMBL/GenBank/DDBJ databases">
        <title>Kitasatospora phosalacinea NBRC 14627.</title>
        <authorList>
            <person name="Ichikawa N."/>
            <person name="Sato H."/>
            <person name="Tonouchi N."/>
        </authorList>
    </citation>
    <scope>NUCLEOTIDE SEQUENCE</scope>
    <source>
        <strain evidence="2">NBRC 14627</strain>
    </source>
</reference>
<organism evidence="2 3">
    <name type="scientific">Kitasatospora phosalacinea</name>
    <dbReference type="NCBI Taxonomy" id="2065"/>
    <lineage>
        <taxon>Bacteria</taxon>
        <taxon>Bacillati</taxon>
        <taxon>Actinomycetota</taxon>
        <taxon>Actinomycetes</taxon>
        <taxon>Kitasatosporales</taxon>
        <taxon>Streptomycetaceae</taxon>
        <taxon>Kitasatospora</taxon>
    </lineage>
</organism>
<feature type="region of interest" description="Disordered" evidence="1">
    <location>
        <begin position="47"/>
        <end position="75"/>
    </location>
</feature>
<dbReference type="Proteomes" id="UP001165041">
    <property type="component" value="Unassembled WGS sequence"/>
</dbReference>
<evidence type="ECO:0000256" key="1">
    <source>
        <dbReference type="SAM" id="MobiDB-lite"/>
    </source>
</evidence>
<dbReference type="RefSeq" id="WP_285736678.1">
    <property type="nucleotide sequence ID" value="NZ_BSSA01000009.1"/>
</dbReference>
<feature type="region of interest" description="Disordered" evidence="1">
    <location>
        <begin position="1"/>
        <end position="33"/>
    </location>
</feature>
<evidence type="ECO:0000313" key="3">
    <source>
        <dbReference type="Proteomes" id="UP001165041"/>
    </source>
</evidence>
<protein>
    <submittedName>
        <fullName evidence="2">Uncharacterized protein</fullName>
    </submittedName>
</protein>